<gene>
    <name evidence="1" type="ORF">S01H1_77049</name>
</gene>
<comment type="caution">
    <text evidence="1">The sequence shown here is derived from an EMBL/GenBank/DDBJ whole genome shotgun (WGS) entry which is preliminary data.</text>
</comment>
<feature type="non-terminal residue" evidence="1">
    <location>
        <position position="59"/>
    </location>
</feature>
<protein>
    <submittedName>
        <fullName evidence="1">Uncharacterized protein</fullName>
    </submittedName>
</protein>
<sequence>MPHPLQHTAGERGGLAAAAAGVFHNYDECESGAIRRGEAGHPGVILLAAAGLRGAGFGG</sequence>
<dbReference type="AlphaFoldDB" id="X0XYU6"/>
<organism evidence="1">
    <name type="scientific">marine sediment metagenome</name>
    <dbReference type="NCBI Taxonomy" id="412755"/>
    <lineage>
        <taxon>unclassified sequences</taxon>
        <taxon>metagenomes</taxon>
        <taxon>ecological metagenomes</taxon>
    </lineage>
</organism>
<accession>X0XYU6</accession>
<dbReference type="EMBL" id="BARS01051767">
    <property type="protein sequence ID" value="GAG48530.1"/>
    <property type="molecule type" value="Genomic_DNA"/>
</dbReference>
<evidence type="ECO:0000313" key="1">
    <source>
        <dbReference type="EMBL" id="GAG48530.1"/>
    </source>
</evidence>
<name>X0XYU6_9ZZZZ</name>
<reference evidence="1" key="1">
    <citation type="journal article" date="2014" name="Front. Microbiol.">
        <title>High frequency of phylogenetically diverse reductive dehalogenase-homologous genes in deep subseafloor sedimentary metagenomes.</title>
        <authorList>
            <person name="Kawai M."/>
            <person name="Futagami T."/>
            <person name="Toyoda A."/>
            <person name="Takaki Y."/>
            <person name="Nishi S."/>
            <person name="Hori S."/>
            <person name="Arai W."/>
            <person name="Tsubouchi T."/>
            <person name="Morono Y."/>
            <person name="Uchiyama I."/>
            <person name="Ito T."/>
            <person name="Fujiyama A."/>
            <person name="Inagaki F."/>
            <person name="Takami H."/>
        </authorList>
    </citation>
    <scope>NUCLEOTIDE SEQUENCE</scope>
    <source>
        <strain evidence="1">Expedition CK06-06</strain>
    </source>
</reference>
<proteinExistence type="predicted"/>